<dbReference type="SUPFAM" id="SSF49879">
    <property type="entry name" value="SMAD/FHA domain"/>
    <property type="match status" value="1"/>
</dbReference>
<evidence type="ECO:0000313" key="2">
    <source>
        <dbReference type="Proteomes" id="UP001548189"/>
    </source>
</evidence>
<evidence type="ECO:0000313" key="1">
    <source>
        <dbReference type="EMBL" id="MET1256600.1"/>
    </source>
</evidence>
<dbReference type="InterPro" id="IPR008984">
    <property type="entry name" value="SMAD_FHA_dom_sf"/>
</dbReference>
<dbReference type="EMBL" id="JBEVCJ010000024">
    <property type="protein sequence ID" value="MET1256600.1"/>
    <property type="molecule type" value="Genomic_DNA"/>
</dbReference>
<keyword evidence="2" id="KW-1185">Reference proteome</keyword>
<dbReference type="Proteomes" id="UP001548189">
    <property type="component" value="Unassembled WGS sequence"/>
</dbReference>
<reference evidence="1 2" key="1">
    <citation type="submission" date="2024-06" db="EMBL/GenBank/DDBJ databases">
        <authorList>
            <person name="Li F."/>
        </authorList>
    </citation>
    <scope>NUCLEOTIDE SEQUENCE [LARGE SCALE GENOMIC DNA]</scope>
    <source>
        <strain evidence="1 2">GXAS 311</strain>
    </source>
</reference>
<accession>A0ABV2BXF5</accession>
<name>A0ABV2BXF5_9GAMM</name>
<comment type="caution">
    <text evidence="1">The sequence shown here is derived from an EMBL/GenBank/DDBJ whole genome shotgun (WGS) entry which is preliminary data.</text>
</comment>
<sequence>MTNQQEQGKPSQESAVGPQGTQMFELSDVNKMIAQEIAQTQTDEADIPALIGVSENVSGMRIILNKDKMEVGRRPNSDIRLTDNSVSSMHAHIIREGTYCKVLNLLSSNGTFVNGEKVAEKYLVPGDRVAFAATEFVFMLIEEGDSSKSTSKNRAVYLAAILLTLAFAGLLFYLL</sequence>
<organism evidence="1 2">
    <name type="scientific">Aliikangiella maris</name>
    <dbReference type="NCBI Taxonomy" id="3162458"/>
    <lineage>
        <taxon>Bacteria</taxon>
        <taxon>Pseudomonadati</taxon>
        <taxon>Pseudomonadota</taxon>
        <taxon>Gammaproteobacteria</taxon>
        <taxon>Oceanospirillales</taxon>
        <taxon>Pleioneaceae</taxon>
        <taxon>Aliikangiella</taxon>
    </lineage>
</organism>
<proteinExistence type="predicted"/>
<gene>
    <name evidence="1" type="ORF">ABVT43_15780</name>
</gene>
<protein>
    <submittedName>
        <fullName evidence="1">FHA domain-containing protein</fullName>
    </submittedName>
</protein>
<dbReference type="SMART" id="SM00240">
    <property type="entry name" value="FHA"/>
    <property type="match status" value="1"/>
</dbReference>
<dbReference type="Gene3D" id="2.60.200.20">
    <property type="match status" value="1"/>
</dbReference>
<dbReference type="PROSITE" id="PS50006">
    <property type="entry name" value="FHA_DOMAIN"/>
    <property type="match status" value="1"/>
</dbReference>
<dbReference type="Pfam" id="PF00498">
    <property type="entry name" value="FHA"/>
    <property type="match status" value="1"/>
</dbReference>
<dbReference type="InterPro" id="IPR000253">
    <property type="entry name" value="FHA_dom"/>
</dbReference>
<dbReference type="CDD" id="cd00060">
    <property type="entry name" value="FHA"/>
    <property type="match status" value="1"/>
</dbReference>